<reference evidence="3 4" key="1">
    <citation type="journal article" date="2019" name="Nat. Ecol. Evol.">
        <title>Megaphylogeny resolves global patterns of mushroom evolution.</title>
        <authorList>
            <person name="Varga T."/>
            <person name="Krizsan K."/>
            <person name="Foldi C."/>
            <person name="Dima B."/>
            <person name="Sanchez-Garcia M."/>
            <person name="Sanchez-Ramirez S."/>
            <person name="Szollosi G.J."/>
            <person name="Szarkandi J.G."/>
            <person name="Papp V."/>
            <person name="Albert L."/>
            <person name="Andreopoulos W."/>
            <person name="Angelini C."/>
            <person name="Antonin V."/>
            <person name="Barry K.W."/>
            <person name="Bougher N.L."/>
            <person name="Buchanan P."/>
            <person name="Buyck B."/>
            <person name="Bense V."/>
            <person name="Catcheside P."/>
            <person name="Chovatia M."/>
            <person name="Cooper J."/>
            <person name="Damon W."/>
            <person name="Desjardin D."/>
            <person name="Finy P."/>
            <person name="Geml J."/>
            <person name="Haridas S."/>
            <person name="Hughes K."/>
            <person name="Justo A."/>
            <person name="Karasinski D."/>
            <person name="Kautmanova I."/>
            <person name="Kiss B."/>
            <person name="Kocsube S."/>
            <person name="Kotiranta H."/>
            <person name="LaButti K.M."/>
            <person name="Lechner B.E."/>
            <person name="Liimatainen K."/>
            <person name="Lipzen A."/>
            <person name="Lukacs Z."/>
            <person name="Mihaltcheva S."/>
            <person name="Morgado L.N."/>
            <person name="Niskanen T."/>
            <person name="Noordeloos M.E."/>
            <person name="Ohm R.A."/>
            <person name="Ortiz-Santana B."/>
            <person name="Ovrebo C."/>
            <person name="Racz N."/>
            <person name="Riley R."/>
            <person name="Savchenko A."/>
            <person name="Shiryaev A."/>
            <person name="Soop K."/>
            <person name="Spirin V."/>
            <person name="Szebenyi C."/>
            <person name="Tomsovsky M."/>
            <person name="Tulloss R.E."/>
            <person name="Uehling J."/>
            <person name="Grigoriev I.V."/>
            <person name="Vagvolgyi C."/>
            <person name="Papp T."/>
            <person name="Martin F.M."/>
            <person name="Miettinen O."/>
            <person name="Hibbett D.S."/>
            <person name="Nagy L.G."/>
        </authorList>
    </citation>
    <scope>NUCLEOTIDE SEQUENCE [LARGE SCALE GENOMIC DNA]</scope>
    <source>
        <strain evidence="3 4">CBS 962.96</strain>
    </source>
</reference>
<proteinExistence type="predicted"/>
<keyword evidence="2" id="KW-0472">Membrane</keyword>
<dbReference type="AlphaFoldDB" id="A0A4S8M6W0"/>
<accession>A0A4S8M6W0</accession>
<protein>
    <submittedName>
        <fullName evidence="3">Uncharacterized protein</fullName>
    </submittedName>
</protein>
<feature type="transmembrane region" description="Helical" evidence="2">
    <location>
        <begin position="282"/>
        <end position="304"/>
    </location>
</feature>
<feature type="compositionally biased region" description="Polar residues" evidence="1">
    <location>
        <begin position="218"/>
        <end position="232"/>
    </location>
</feature>
<evidence type="ECO:0000256" key="1">
    <source>
        <dbReference type="SAM" id="MobiDB-lite"/>
    </source>
</evidence>
<dbReference type="Proteomes" id="UP000297245">
    <property type="component" value="Unassembled WGS sequence"/>
</dbReference>
<keyword evidence="2" id="KW-1133">Transmembrane helix</keyword>
<evidence type="ECO:0000313" key="4">
    <source>
        <dbReference type="Proteomes" id="UP000297245"/>
    </source>
</evidence>
<keyword evidence="4" id="KW-1185">Reference proteome</keyword>
<organism evidence="3 4">
    <name type="scientific">Dendrothele bispora (strain CBS 962.96)</name>
    <dbReference type="NCBI Taxonomy" id="1314807"/>
    <lineage>
        <taxon>Eukaryota</taxon>
        <taxon>Fungi</taxon>
        <taxon>Dikarya</taxon>
        <taxon>Basidiomycota</taxon>
        <taxon>Agaricomycotina</taxon>
        <taxon>Agaricomycetes</taxon>
        <taxon>Agaricomycetidae</taxon>
        <taxon>Agaricales</taxon>
        <taxon>Agaricales incertae sedis</taxon>
        <taxon>Dendrothele</taxon>
    </lineage>
</organism>
<evidence type="ECO:0000313" key="3">
    <source>
        <dbReference type="EMBL" id="THU98024.1"/>
    </source>
</evidence>
<name>A0A4S8M6W0_DENBC</name>
<feature type="region of interest" description="Disordered" evidence="1">
    <location>
        <begin position="122"/>
        <end position="150"/>
    </location>
</feature>
<dbReference type="OrthoDB" id="10540930at2759"/>
<feature type="region of interest" description="Disordered" evidence="1">
    <location>
        <begin position="196"/>
        <end position="232"/>
    </location>
</feature>
<feature type="compositionally biased region" description="Low complexity" evidence="1">
    <location>
        <begin position="127"/>
        <end position="143"/>
    </location>
</feature>
<sequence>MIVFDAAIIIPRDGQIPILELLNIAKITSVCVGSTLLLSWEGGIPPYEVRAVQIETTPEGVGASTLFASFDALNATSCCIDIPIPNSNDSNFHFFFLVKSFDIQLETSNKISIIDCSINDPTDDQCTPPTSVPSSSTSTPNTSMASVPGASSSLYTASDTSIPSTSSTWSGPSTEPSSVPVTITYTTIIQPSTIISVSSSSSQQKPEGGLGTSWMGETASTSSSPTQQKQNSIGCCRRFGRSVCNITSRRLFDTQTKKTWMERDYYTLRYSAINLVSGMGGIWMYAFKFLSLLSVLAVIGTTFAQDSSICKSNDDCPEGQICCVNLAPEDSNGCIVPLNPKFGIGPVCLHG</sequence>
<keyword evidence="2" id="KW-0812">Transmembrane</keyword>
<feature type="region of interest" description="Disordered" evidence="1">
    <location>
        <begin position="158"/>
        <end position="177"/>
    </location>
</feature>
<evidence type="ECO:0000256" key="2">
    <source>
        <dbReference type="SAM" id="Phobius"/>
    </source>
</evidence>
<dbReference type="EMBL" id="ML179144">
    <property type="protein sequence ID" value="THU98024.1"/>
    <property type="molecule type" value="Genomic_DNA"/>
</dbReference>
<gene>
    <name evidence="3" type="ORF">K435DRAFT_965140</name>
</gene>